<feature type="signal peptide" evidence="1">
    <location>
        <begin position="1"/>
        <end position="20"/>
    </location>
</feature>
<evidence type="ECO:0000313" key="2">
    <source>
        <dbReference type="EMBL" id="KAJ7303130.1"/>
    </source>
</evidence>
<comment type="caution">
    <text evidence="2">The sequence shown here is derived from an EMBL/GenBank/DDBJ whole genome shotgun (WGS) entry which is preliminary data.</text>
</comment>
<keyword evidence="1" id="KW-0732">Signal</keyword>
<name>A0AAD6Z183_9AGAR</name>
<evidence type="ECO:0000313" key="3">
    <source>
        <dbReference type="Proteomes" id="UP001218218"/>
    </source>
</evidence>
<feature type="chain" id="PRO_5042281659" evidence="1">
    <location>
        <begin position="21"/>
        <end position="153"/>
    </location>
</feature>
<sequence length="153" mass="16583">MKFLVSALVALAVAAAPVFASVVARNDEGKLSTASTEVIRKRSEFLLHYLQASPHHLTRVLAADPDCELTSNSFASFPWLISKLGVRNPGYKTDCYNSGLTTFQEVAPTQRLPVQHNAQALPLETQHGPDLALLAAIFHAVPALQSQPYVSCE</sequence>
<evidence type="ECO:0000256" key="1">
    <source>
        <dbReference type="SAM" id="SignalP"/>
    </source>
</evidence>
<accession>A0AAD6Z183</accession>
<organism evidence="2 3">
    <name type="scientific">Mycena albidolilacea</name>
    <dbReference type="NCBI Taxonomy" id="1033008"/>
    <lineage>
        <taxon>Eukaryota</taxon>
        <taxon>Fungi</taxon>
        <taxon>Dikarya</taxon>
        <taxon>Basidiomycota</taxon>
        <taxon>Agaricomycotina</taxon>
        <taxon>Agaricomycetes</taxon>
        <taxon>Agaricomycetidae</taxon>
        <taxon>Agaricales</taxon>
        <taxon>Marasmiineae</taxon>
        <taxon>Mycenaceae</taxon>
        <taxon>Mycena</taxon>
    </lineage>
</organism>
<dbReference type="AlphaFoldDB" id="A0AAD6Z183"/>
<dbReference type="Proteomes" id="UP001218218">
    <property type="component" value="Unassembled WGS sequence"/>
</dbReference>
<gene>
    <name evidence="2" type="ORF">DFH08DRAFT_825985</name>
</gene>
<keyword evidence="3" id="KW-1185">Reference proteome</keyword>
<protein>
    <submittedName>
        <fullName evidence="2">Uncharacterized protein</fullName>
    </submittedName>
</protein>
<proteinExistence type="predicted"/>
<dbReference type="EMBL" id="JARIHO010000107">
    <property type="protein sequence ID" value="KAJ7303130.1"/>
    <property type="molecule type" value="Genomic_DNA"/>
</dbReference>
<reference evidence="2" key="1">
    <citation type="submission" date="2023-03" db="EMBL/GenBank/DDBJ databases">
        <title>Massive genome expansion in bonnet fungi (Mycena s.s.) driven by repeated elements and novel gene families across ecological guilds.</title>
        <authorList>
            <consortium name="Lawrence Berkeley National Laboratory"/>
            <person name="Harder C.B."/>
            <person name="Miyauchi S."/>
            <person name="Viragh M."/>
            <person name="Kuo A."/>
            <person name="Thoen E."/>
            <person name="Andreopoulos B."/>
            <person name="Lu D."/>
            <person name="Skrede I."/>
            <person name="Drula E."/>
            <person name="Henrissat B."/>
            <person name="Morin E."/>
            <person name="Kohler A."/>
            <person name="Barry K."/>
            <person name="LaButti K."/>
            <person name="Morin E."/>
            <person name="Salamov A."/>
            <person name="Lipzen A."/>
            <person name="Mereny Z."/>
            <person name="Hegedus B."/>
            <person name="Baldrian P."/>
            <person name="Stursova M."/>
            <person name="Weitz H."/>
            <person name="Taylor A."/>
            <person name="Grigoriev I.V."/>
            <person name="Nagy L.G."/>
            <person name="Martin F."/>
            <person name="Kauserud H."/>
        </authorList>
    </citation>
    <scope>NUCLEOTIDE SEQUENCE</scope>
    <source>
        <strain evidence="2">CBHHK002</strain>
    </source>
</reference>